<evidence type="ECO:0000256" key="3">
    <source>
        <dbReference type="ARBA" id="ARBA00022448"/>
    </source>
</evidence>
<proteinExistence type="inferred from homology"/>
<dbReference type="InterPro" id="IPR038506">
    <property type="entry name" value="GLE1-like_sf"/>
</dbReference>
<keyword evidence="4" id="KW-0509">mRNA transport</keyword>
<organism evidence="12 13">
    <name type="scientific">Actinidia rufa</name>
    <dbReference type="NCBI Taxonomy" id="165716"/>
    <lineage>
        <taxon>Eukaryota</taxon>
        <taxon>Viridiplantae</taxon>
        <taxon>Streptophyta</taxon>
        <taxon>Embryophyta</taxon>
        <taxon>Tracheophyta</taxon>
        <taxon>Spermatophyta</taxon>
        <taxon>Magnoliopsida</taxon>
        <taxon>eudicotyledons</taxon>
        <taxon>Gunneridae</taxon>
        <taxon>Pentapetalae</taxon>
        <taxon>asterids</taxon>
        <taxon>Ericales</taxon>
        <taxon>Actinidiaceae</taxon>
        <taxon>Actinidia</taxon>
    </lineage>
</organism>
<evidence type="ECO:0000256" key="10">
    <source>
        <dbReference type="ARBA" id="ARBA00029983"/>
    </source>
</evidence>
<dbReference type="InterPro" id="IPR012476">
    <property type="entry name" value="GLE1"/>
</dbReference>
<feature type="region of interest" description="Disordered" evidence="11">
    <location>
        <begin position="1"/>
        <end position="77"/>
    </location>
</feature>
<dbReference type="Gene3D" id="1.25.40.510">
    <property type="entry name" value="GLE1-like"/>
    <property type="match status" value="1"/>
</dbReference>
<dbReference type="GO" id="GO:0031369">
    <property type="term" value="F:translation initiation factor binding"/>
    <property type="evidence" value="ECO:0007669"/>
    <property type="project" value="TreeGrafter"/>
</dbReference>
<evidence type="ECO:0000256" key="11">
    <source>
        <dbReference type="SAM" id="MobiDB-lite"/>
    </source>
</evidence>
<keyword evidence="8" id="KW-0539">Nucleus</keyword>
<dbReference type="GO" id="GO:0044614">
    <property type="term" value="C:nuclear pore cytoplasmic filaments"/>
    <property type="evidence" value="ECO:0007669"/>
    <property type="project" value="TreeGrafter"/>
</dbReference>
<evidence type="ECO:0000256" key="1">
    <source>
        <dbReference type="ARBA" id="ARBA00004567"/>
    </source>
</evidence>
<evidence type="ECO:0000256" key="8">
    <source>
        <dbReference type="ARBA" id="ARBA00023242"/>
    </source>
</evidence>
<dbReference type="GO" id="GO:0015031">
    <property type="term" value="P:protein transport"/>
    <property type="evidence" value="ECO:0007669"/>
    <property type="project" value="UniProtKB-KW"/>
</dbReference>
<evidence type="ECO:0000313" key="13">
    <source>
        <dbReference type="Proteomes" id="UP000585474"/>
    </source>
</evidence>
<comment type="subcellular location">
    <subcellularLocation>
        <location evidence="1">Nucleus</location>
        <location evidence="1">Nuclear pore complex</location>
    </subcellularLocation>
</comment>
<evidence type="ECO:0000256" key="2">
    <source>
        <dbReference type="ARBA" id="ARBA00011056"/>
    </source>
</evidence>
<gene>
    <name evidence="12" type="ORF">Acr_06g0001230</name>
</gene>
<feature type="compositionally biased region" description="Polar residues" evidence="11">
    <location>
        <begin position="58"/>
        <end position="72"/>
    </location>
</feature>
<dbReference type="OrthoDB" id="1112918at2759"/>
<evidence type="ECO:0000256" key="4">
    <source>
        <dbReference type="ARBA" id="ARBA00022816"/>
    </source>
</evidence>
<keyword evidence="13" id="KW-1185">Reference proteome</keyword>
<dbReference type="Proteomes" id="UP000585474">
    <property type="component" value="Unassembled WGS sequence"/>
</dbReference>
<evidence type="ECO:0000313" key="12">
    <source>
        <dbReference type="EMBL" id="GFY88183.1"/>
    </source>
</evidence>
<feature type="compositionally biased region" description="Basic and acidic residues" evidence="11">
    <location>
        <begin position="21"/>
        <end position="39"/>
    </location>
</feature>
<keyword evidence="5" id="KW-0653">Protein transport</keyword>
<dbReference type="PANTHER" id="PTHR12960">
    <property type="entry name" value="GLE-1-RELATED"/>
    <property type="match status" value="1"/>
</dbReference>
<dbReference type="AlphaFoldDB" id="A0A7J0ENV9"/>
<evidence type="ECO:0000256" key="5">
    <source>
        <dbReference type="ARBA" id="ARBA00022927"/>
    </source>
</evidence>
<keyword evidence="3" id="KW-0813">Transport</keyword>
<keyword evidence="7" id="KW-0906">Nuclear pore complex</keyword>
<comment type="similarity">
    <text evidence="2">Belongs to the GLE1 family.</text>
</comment>
<keyword evidence="6" id="KW-0811">Translocation</keyword>
<reference evidence="12 13" key="1">
    <citation type="submission" date="2019-07" db="EMBL/GenBank/DDBJ databases">
        <title>De Novo Assembly of kiwifruit Actinidia rufa.</title>
        <authorList>
            <person name="Sugita-Konishi S."/>
            <person name="Sato K."/>
            <person name="Mori E."/>
            <person name="Abe Y."/>
            <person name="Kisaki G."/>
            <person name="Hamano K."/>
            <person name="Suezawa K."/>
            <person name="Otani M."/>
            <person name="Fukuda T."/>
            <person name="Manabe T."/>
            <person name="Gomi K."/>
            <person name="Tabuchi M."/>
            <person name="Akimitsu K."/>
            <person name="Kataoka I."/>
        </authorList>
    </citation>
    <scope>NUCLEOTIDE SEQUENCE [LARGE SCALE GENOMIC DNA]</scope>
    <source>
        <strain evidence="13">cv. Fuchu</strain>
    </source>
</reference>
<name>A0A7J0ENV9_9ERIC</name>
<dbReference type="PANTHER" id="PTHR12960:SF0">
    <property type="entry name" value="MRNA EXPORT FACTOR GLE1"/>
    <property type="match status" value="1"/>
</dbReference>
<evidence type="ECO:0000256" key="9">
    <source>
        <dbReference type="ARBA" id="ARBA00026227"/>
    </source>
</evidence>
<dbReference type="GO" id="GO:0005737">
    <property type="term" value="C:cytoplasm"/>
    <property type="evidence" value="ECO:0007669"/>
    <property type="project" value="TreeGrafter"/>
</dbReference>
<comment type="caution">
    <text evidence="12">The sequence shown here is derived from an EMBL/GenBank/DDBJ whole genome shotgun (WGS) entry which is preliminary data.</text>
</comment>
<feature type="compositionally biased region" description="Basic and acidic residues" evidence="11">
    <location>
        <begin position="1"/>
        <end position="12"/>
    </location>
</feature>
<evidence type="ECO:0000256" key="7">
    <source>
        <dbReference type="ARBA" id="ARBA00023132"/>
    </source>
</evidence>
<evidence type="ECO:0000256" key="6">
    <source>
        <dbReference type="ARBA" id="ARBA00023010"/>
    </source>
</evidence>
<dbReference type="EMBL" id="BJWL01000006">
    <property type="protein sequence ID" value="GFY88183.1"/>
    <property type="molecule type" value="Genomic_DNA"/>
</dbReference>
<accession>A0A7J0ENV9</accession>
<dbReference type="GO" id="GO:0016973">
    <property type="term" value="P:poly(A)+ mRNA export from nucleus"/>
    <property type="evidence" value="ECO:0007669"/>
    <property type="project" value="InterPro"/>
</dbReference>
<dbReference type="GO" id="GO:0005543">
    <property type="term" value="F:phospholipid binding"/>
    <property type="evidence" value="ECO:0007669"/>
    <property type="project" value="TreeGrafter"/>
</dbReference>
<dbReference type="Pfam" id="PF07817">
    <property type="entry name" value="GLE1"/>
    <property type="match status" value="1"/>
</dbReference>
<dbReference type="GO" id="GO:0000822">
    <property type="term" value="F:inositol hexakisphosphate binding"/>
    <property type="evidence" value="ECO:0007669"/>
    <property type="project" value="TreeGrafter"/>
</dbReference>
<protein>
    <recommendedName>
        <fullName evidence="9">mRNA export factor GLE1</fullName>
    </recommendedName>
    <alternativeName>
        <fullName evidence="10">Nucleoporin GLE1</fullName>
    </alternativeName>
</protein>
<sequence>MQARFEAEKGAEQAKAAAAAADRKAAKEAVEKVAREDSARATTADVVAPKEATERQAGASSGTLNNQSNESGSDGVVDQYTNPNKAVFAYAHVIVLDASREHVPLAMDLILAKLNRACIYTVPKYISYSKSQFDTKEAHYKAIGYMKTTERLKVKRVADVKNESIWSSSSGVGEGWAWLARFLNACGHSLKNGRRDAKLNKAITSIQTYVESNKFLEEPQKEDISLQSTSLSHVFVPEIRIC</sequence>